<dbReference type="InterPro" id="IPR046341">
    <property type="entry name" value="SET_dom_sf"/>
</dbReference>
<dbReference type="SUPFAM" id="SSF82199">
    <property type="entry name" value="SET domain"/>
    <property type="match status" value="1"/>
</dbReference>
<dbReference type="Pfam" id="PF00856">
    <property type="entry name" value="SET"/>
    <property type="match status" value="1"/>
</dbReference>
<name>A0A9W8NCY1_9PEZI</name>
<sequence length="431" mass="48768">MDDNSFYAIRDVPGKGKGLVAVQKIKKGTRILCEEPIIITPQGEPEIPRLRVTVAQQVDALEPSLRQAFLSMRNIYPHENSVEKLYWGIFQTNALPVENGEIASAIFIEACRINHACDRNGQKRWNDNIKKHTVHALRDIEKGDEITICYLGVDMGRDSRMKTLEDKFAFVCSCRLCSLPAEEGRESDRRLDRIYQLDGLISRGLAFGALLSSPLQMLRYVDEQVRLYNEQGPDDSGLPQAFFDAAQIVIANGDLARGRIFAERAVSGWRTNSGSDCKENTAVDEVPSELEKGAFEDWLWKRFVPQREGQPADLRNRSSFPGFSDLPTDGGADRMDIFQDGVADDPHARPRHWCFLAEIVDYSLLLRLEMELKDVNEEMLPLFFYTEARGNELAPEDICRGYTVAVLDARHHKFRWDRPDFPGAVAEATGN</sequence>
<dbReference type="Proteomes" id="UP001148614">
    <property type="component" value="Unassembled WGS sequence"/>
</dbReference>
<dbReference type="InterPro" id="IPR001214">
    <property type="entry name" value="SET_dom"/>
</dbReference>
<evidence type="ECO:0000313" key="3">
    <source>
        <dbReference type="Proteomes" id="UP001148614"/>
    </source>
</evidence>
<gene>
    <name evidence="2" type="ORF">NPX13_g6170</name>
</gene>
<dbReference type="PANTHER" id="PTHR47332">
    <property type="entry name" value="SET DOMAIN-CONTAINING PROTEIN 5"/>
    <property type="match status" value="1"/>
</dbReference>
<accession>A0A9W8NCY1</accession>
<feature type="domain" description="SET" evidence="1">
    <location>
        <begin position="4"/>
        <end position="151"/>
    </location>
</feature>
<evidence type="ECO:0000259" key="1">
    <source>
        <dbReference type="PROSITE" id="PS50280"/>
    </source>
</evidence>
<dbReference type="VEuPathDB" id="FungiDB:F4678DRAFT_424684"/>
<reference evidence="2" key="1">
    <citation type="submission" date="2022-07" db="EMBL/GenBank/DDBJ databases">
        <title>Genome Sequence of Xylaria arbuscula.</title>
        <authorList>
            <person name="Buettner E."/>
        </authorList>
    </citation>
    <scope>NUCLEOTIDE SEQUENCE</scope>
    <source>
        <strain evidence="2">VT107</strain>
    </source>
</reference>
<dbReference type="PROSITE" id="PS50280">
    <property type="entry name" value="SET"/>
    <property type="match status" value="1"/>
</dbReference>
<dbReference type="SMART" id="SM00317">
    <property type="entry name" value="SET"/>
    <property type="match status" value="1"/>
</dbReference>
<dbReference type="PANTHER" id="PTHR47332:SF2">
    <property type="entry name" value="SET-6"/>
    <property type="match status" value="1"/>
</dbReference>
<keyword evidence="3" id="KW-1185">Reference proteome</keyword>
<comment type="caution">
    <text evidence="2">The sequence shown here is derived from an EMBL/GenBank/DDBJ whole genome shotgun (WGS) entry which is preliminary data.</text>
</comment>
<organism evidence="2 3">
    <name type="scientific">Xylaria arbuscula</name>
    <dbReference type="NCBI Taxonomy" id="114810"/>
    <lineage>
        <taxon>Eukaryota</taxon>
        <taxon>Fungi</taxon>
        <taxon>Dikarya</taxon>
        <taxon>Ascomycota</taxon>
        <taxon>Pezizomycotina</taxon>
        <taxon>Sordariomycetes</taxon>
        <taxon>Xylariomycetidae</taxon>
        <taxon>Xylariales</taxon>
        <taxon>Xylariaceae</taxon>
        <taxon>Xylaria</taxon>
    </lineage>
</organism>
<dbReference type="AlphaFoldDB" id="A0A9W8NCY1"/>
<dbReference type="CDD" id="cd20071">
    <property type="entry name" value="SET_SMYD"/>
    <property type="match status" value="1"/>
</dbReference>
<dbReference type="EMBL" id="JANPWZ010001061">
    <property type="protein sequence ID" value="KAJ3569174.1"/>
    <property type="molecule type" value="Genomic_DNA"/>
</dbReference>
<evidence type="ECO:0000313" key="2">
    <source>
        <dbReference type="EMBL" id="KAJ3569174.1"/>
    </source>
</evidence>
<protein>
    <recommendedName>
        <fullName evidence="1">SET domain-containing protein</fullName>
    </recommendedName>
</protein>
<dbReference type="Gene3D" id="2.170.270.10">
    <property type="entry name" value="SET domain"/>
    <property type="match status" value="1"/>
</dbReference>
<proteinExistence type="predicted"/>
<dbReference type="InterPro" id="IPR053185">
    <property type="entry name" value="SET_domain_protein"/>
</dbReference>